<gene>
    <name evidence="1" type="ORF">NFC81_00930</name>
</gene>
<dbReference type="EMBL" id="CP101717">
    <property type="protein sequence ID" value="WLD58373.1"/>
    <property type="molecule type" value="Genomic_DNA"/>
</dbReference>
<evidence type="ECO:0000313" key="1">
    <source>
        <dbReference type="EMBL" id="WLD58373.1"/>
    </source>
</evidence>
<dbReference type="Gene3D" id="3.10.620.30">
    <property type="match status" value="1"/>
</dbReference>
<protein>
    <recommendedName>
        <fullName evidence="2">Transglutaminase-like domain-containing protein</fullName>
    </recommendedName>
</protein>
<organism evidence="1">
    <name type="scientific">Salinispirillum sp. LH 10-3-1</name>
    <dbReference type="NCBI Taxonomy" id="2952525"/>
    <lineage>
        <taxon>Bacteria</taxon>
        <taxon>Pseudomonadati</taxon>
        <taxon>Pseudomonadota</taxon>
        <taxon>Gammaproteobacteria</taxon>
        <taxon>Oceanospirillales</taxon>
        <taxon>Saccharospirillaceae</taxon>
        <taxon>Salinispirillum</taxon>
    </lineage>
</organism>
<proteinExistence type="predicted"/>
<reference evidence="1" key="1">
    <citation type="submission" date="2022-07" db="EMBL/GenBank/DDBJ databases">
        <title>Complete genome sequence of Salinispirillum sp. LH10-3-1 capable of multiple carbohydrate inversion isolated from a soda lake.</title>
        <authorList>
            <person name="Liu J."/>
            <person name="Zhai Y."/>
            <person name="Zhang H."/>
            <person name="Yang H."/>
            <person name="Qu J."/>
            <person name="Li J."/>
        </authorList>
    </citation>
    <scope>NUCLEOTIDE SEQUENCE</scope>
    <source>
        <strain evidence="1">LH 10-3-1</strain>
    </source>
</reference>
<sequence length="498" mass="56198">MNDAMLSQMNVNILSKTWQWLAVLGFTVGLCSLSSGVQAQANQEFRQWLAEQQSRFSAFRDQHDADFARWLDEQWVSFDTFVQQPPAAEPKPEAAPTWVEPELTPQPPVITTPEPPAIVAPTPAPVTPTPAAPPSGQRMTLRYEGLSAELRVNQPLQGRLPTRVDERAIADYWQVMSAWRGAEEVGRLVAELARRNHLNTYDQLLVMHSFAGQIVERAEAQTLLTWYLAVRQGMQVRVGYDNDSVYLLVATRQSQYNVPYVTYQGVRFYAFSPQGQYPLGQITSYSEQHRRASSFVELLPHPALNVGGTWTLKPVTVDMFGTDEQFQLPVNDALVSHLERYPQLSLQDYFAQPMPLPMRDVLREQLQPRLRGMSLFEQASYLLRFAQFVTGYKTDQEQFGQENYQHPIESFANGYNDCEDRALIYALLVRDLLRVDVVALYFPGHVATAIQLPPRSGLGSTQVGGATFYWADPSYLHAPLGRLIPQVEGRAPQIIGVP</sequence>
<dbReference type="AlphaFoldDB" id="A0AB38YGE8"/>
<dbReference type="RefSeq" id="WP_304995659.1">
    <property type="nucleotide sequence ID" value="NZ_CP101717.1"/>
</dbReference>
<accession>A0AB38YGE8</accession>
<evidence type="ECO:0008006" key="2">
    <source>
        <dbReference type="Google" id="ProtNLM"/>
    </source>
</evidence>
<name>A0AB38YGE8_9GAMM</name>